<evidence type="ECO:0000256" key="1">
    <source>
        <dbReference type="SAM" id="MobiDB-lite"/>
    </source>
</evidence>
<sequence>PRLQRSLPGHPPHGPRPRRISDGGRHRPGGGAYEL</sequence>
<proteinExistence type="predicted"/>
<organism evidence="2">
    <name type="scientific">uncultured Rubrobacteraceae bacterium</name>
    <dbReference type="NCBI Taxonomy" id="349277"/>
    <lineage>
        <taxon>Bacteria</taxon>
        <taxon>Bacillati</taxon>
        <taxon>Actinomycetota</taxon>
        <taxon>Rubrobacteria</taxon>
        <taxon>Rubrobacterales</taxon>
        <taxon>Rubrobacteraceae</taxon>
        <taxon>environmental samples</taxon>
    </lineage>
</organism>
<feature type="region of interest" description="Disordered" evidence="1">
    <location>
        <begin position="1"/>
        <end position="35"/>
    </location>
</feature>
<name>A0A6J4QKV9_9ACTN</name>
<dbReference type="AlphaFoldDB" id="A0A6J4QKV9"/>
<feature type="non-terminal residue" evidence="2">
    <location>
        <position position="35"/>
    </location>
</feature>
<feature type="non-terminal residue" evidence="2">
    <location>
        <position position="1"/>
    </location>
</feature>
<evidence type="ECO:0000313" key="2">
    <source>
        <dbReference type="EMBL" id="CAA9447732.1"/>
    </source>
</evidence>
<reference evidence="2" key="1">
    <citation type="submission" date="2020-02" db="EMBL/GenBank/DDBJ databases">
        <authorList>
            <person name="Meier V. D."/>
        </authorList>
    </citation>
    <scope>NUCLEOTIDE SEQUENCE</scope>
    <source>
        <strain evidence="2">AVDCRST_MAG01</strain>
    </source>
</reference>
<gene>
    <name evidence="2" type="ORF">AVDCRST_MAG01-01-4260</name>
</gene>
<accession>A0A6J4QKV9</accession>
<dbReference type="EMBL" id="CADCUW010000552">
    <property type="protein sequence ID" value="CAA9447732.1"/>
    <property type="molecule type" value="Genomic_DNA"/>
</dbReference>
<protein>
    <submittedName>
        <fullName evidence="2">Uncharacterized protein</fullName>
    </submittedName>
</protein>